<dbReference type="EMBL" id="CP003923">
    <property type="protein sequence ID" value="AIC93543.1"/>
    <property type="molecule type" value="Genomic_DNA"/>
</dbReference>
<name>A0A060LZ32_9BACI</name>
<dbReference type="eggNOG" id="ENOG503286S">
    <property type="taxonomic scope" value="Bacteria"/>
</dbReference>
<reference evidence="1 2" key="1">
    <citation type="journal article" date="2014" name="Gene">
        <title>A comparative genomic analysis of the alkalitolerant soil bacterium Bacillus lehensis G1.</title>
        <authorList>
            <person name="Noor Y.M."/>
            <person name="Samsulrizal N.H."/>
            <person name="Jema'on N.A."/>
            <person name="Low K.O."/>
            <person name="Ramli A.N."/>
            <person name="Alias N.I."/>
            <person name="Damis S.I."/>
            <person name="Fuzi S.F."/>
            <person name="Isa M.N."/>
            <person name="Murad A.M."/>
            <person name="Raih M.F."/>
            <person name="Bakar F.D."/>
            <person name="Najimudin N."/>
            <person name="Mahadi N.M."/>
            <person name="Illias R.M."/>
        </authorList>
    </citation>
    <scope>NUCLEOTIDE SEQUENCE [LARGE SCALE GENOMIC DNA]</scope>
    <source>
        <strain evidence="1 2">G1</strain>
    </source>
</reference>
<dbReference type="OrthoDB" id="2877337at2"/>
<sequence>MEELAESIIATIQANEKDWLRAWDVQGYIPMDHGVLLYVTRKDGQKVVVSIQTKDHSVYQLELLRNNDKFDRIVLGGTYDVKKDQLGEQIDQLLTVYH</sequence>
<gene>
    <name evidence="1" type="ORF">BleG1_0935</name>
</gene>
<keyword evidence="2" id="KW-1185">Reference proteome</keyword>
<evidence type="ECO:0008006" key="3">
    <source>
        <dbReference type="Google" id="ProtNLM"/>
    </source>
</evidence>
<proteinExistence type="predicted"/>
<dbReference type="STRING" id="1246626.BleG1_0935"/>
<dbReference type="RefSeq" id="WP_038477755.1">
    <property type="nucleotide sequence ID" value="NZ_CP003923.1"/>
</dbReference>
<organism evidence="1 2">
    <name type="scientific">Shouchella lehensis G1</name>
    <dbReference type="NCBI Taxonomy" id="1246626"/>
    <lineage>
        <taxon>Bacteria</taxon>
        <taxon>Bacillati</taxon>
        <taxon>Bacillota</taxon>
        <taxon>Bacilli</taxon>
        <taxon>Bacillales</taxon>
        <taxon>Bacillaceae</taxon>
        <taxon>Shouchella</taxon>
    </lineage>
</organism>
<accession>A0A060LZ32</accession>
<protein>
    <recommendedName>
        <fullName evidence="3">DUF5655 domain-containing protein</fullName>
    </recommendedName>
</protein>
<dbReference type="PATRIC" id="fig|1246626.3.peg.942"/>
<dbReference type="KEGG" id="ble:BleG1_0935"/>
<evidence type="ECO:0000313" key="2">
    <source>
        <dbReference type="Proteomes" id="UP000027142"/>
    </source>
</evidence>
<dbReference type="HOGENOM" id="CLU_2328000_0_0_9"/>
<evidence type="ECO:0000313" key="1">
    <source>
        <dbReference type="EMBL" id="AIC93543.1"/>
    </source>
</evidence>
<dbReference type="AlphaFoldDB" id="A0A060LZ32"/>
<dbReference type="Proteomes" id="UP000027142">
    <property type="component" value="Chromosome"/>
</dbReference>